<sequence length="94" mass="10361">MWSTRHGEIGLTQVWRGQRLYDRPNTGNVGKVDTPYLQVRASSQGPQTALVRSSGTVNNKEDKGFRYGYPVTVTIKAPAPPRSRGIAKSTTELT</sequence>
<accession>A0A426YHT7</accession>
<evidence type="ECO:0000313" key="2">
    <source>
        <dbReference type="EMBL" id="RRT51298.1"/>
    </source>
</evidence>
<dbReference type="Proteomes" id="UP000287651">
    <property type="component" value="Unassembled WGS sequence"/>
</dbReference>
<proteinExistence type="predicted"/>
<name>A0A426YHT7_ENSVE</name>
<protein>
    <submittedName>
        <fullName evidence="2">Uncharacterized protein</fullName>
    </submittedName>
</protein>
<reference evidence="2 3" key="1">
    <citation type="journal article" date="2014" name="Agronomy (Basel)">
        <title>A Draft Genome Sequence for Ensete ventricosum, the Drought-Tolerant Tree Against Hunger.</title>
        <authorList>
            <person name="Harrison J."/>
            <person name="Moore K.A."/>
            <person name="Paszkiewicz K."/>
            <person name="Jones T."/>
            <person name="Grant M."/>
            <person name="Ambacheew D."/>
            <person name="Muzemil S."/>
            <person name="Studholme D.J."/>
        </authorList>
    </citation>
    <scope>NUCLEOTIDE SEQUENCE [LARGE SCALE GENOMIC DNA]</scope>
</reference>
<dbReference type="AlphaFoldDB" id="A0A426YHT7"/>
<evidence type="ECO:0000313" key="3">
    <source>
        <dbReference type="Proteomes" id="UP000287651"/>
    </source>
</evidence>
<evidence type="ECO:0000256" key="1">
    <source>
        <dbReference type="SAM" id="MobiDB-lite"/>
    </source>
</evidence>
<dbReference type="EMBL" id="AMZH03012298">
    <property type="protein sequence ID" value="RRT51298.1"/>
    <property type="molecule type" value="Genomic_DNA"/>
</dbReference>
<comment type="caution">
    <text evidence="2">The sequence shown here is derived from an EMBL/GenBank/DDBJ whole genome shotgun (WGS) entry which is preliminary data.</text>
</comment>
<feature type="compositionally biased region" description="Polar residues" evidence="1">
    <location>
        <begin position="41"/>
        <end position="58"/>
    </location>
</feature>
<gene>
    <name evidence="2" type="ORF">B296_00044324</name>
</gene>
<organism evidence="2 3">
    <name type="scientific">Ensete ventricosum</name>
    <name type="common">Abyssinian banana</name>
    <name type="synonym">Musa ensete</name>
    <dbReference type="NCBI Taxonomy" id="4639"/>
    <lineage>
        <taxon>Eukaryota</taxon>
        <taxon>Viridiplantae</taxon>
        <taxon>Streptophyta</taxon>
        <taxon>Embryophyta</taxon>
        <taxon>Tracheophyta</taxon>
        <taxon>Spermatophyta</taxon>
        <taxon>Magnoliopsida</taxon>
        <taxon>Liliopsida</taxon>
        <taxon>Zingiberales</taxon>
        <taxon>Musaceae</taxon>
        <taxon>Ensete</taxon>
    </lineage>
</organism>
<feature type="region of interest" description="Disordered" evidence="1">
    <location>
        <begin position="41"/>
        <end position="62"/>
    </location>
</feature>